<feature type="domain" description="YSIRK Gram-positive signal peptide" evidence="3">
    <location>
        <begin position="12"/>
        <end position="34"/>
    </location>
</feature>
<feature type="domain" description="CshA" evidence="4">
    <location>
        <begin position="780"/>
        <end position="897"/>
    </location>
</feature>
<name>A0A5C5SBR5_9STRE</name>
<dbReference type="Pfam" id="PF20009">
    <property type="entry name" value="GEVED"/>
    <property type="match status" value="1"/>
</dbReference>
<feature type="region of interest" description="Disordered" evidence="2">
    <location>
        <begin position="1244"/>
        <end position="1276"/>
    </location>
</feature>
<dbReference type="Pfam" id="PF04650">
    <property type="entry name" value="YSIRK_signal"/>
    <property type="match status" value="1"/>
</dbReference>
<feature type="compositionally biased region" description="Polar residues" evidence="2">
    <location>
        <begin position="1244"/>
        <end position="1259"/>
    </location>
</feature>
<organism evidence="6 7">
    <name type="scientific">Streptococcus cuniculipharyngis</name>
    <dbReference type="NCBI Taxonomy" id="1562651"/>
    <lineage>
        <taxon>Bacteria</taxon>
        <taxon>Bacillati</taxon>
        <taxon>Bacillota</taxon>
        <taxon>Bacilli</taxon>
        <taxon>Lactobacillales</taxon>
        <taxon>Streptococcaceae</taxon>
        <taxon>Streptococcus</taxon>
    </lineage>
</organism>
<dbReference type="InterPro" id="IPR045474">
    <property type="entry name" value="GEVED"/>
</dbReference>
<dbReference type="NCBIfam" id="TIGR04225">
    <property type="entry name" value="CshA_fibril_rpt"/>
    <property type="match status" value="4"/>
</dbReference>
<evidence type="ECO:0000313" key="7">
    <source>
        <dbReference type="Proteomes" id="UP000317430"/>
    </source>
</evidence>
<evidence type="ECO:0000259" key="4">
    <source>
        <dbReference type="Pfam" id="PF19076"/>
    </source>
</evidence>
<feature type="region of interest" description="Disordered" evidence="2">
    <location>
        <begin position="47"/>
        <end position="84"/>
    </location>
</feature>
<feature type="domain" description="CshA" evidence="4">
    <location>
        <begin position="1042"/>
        <end position="1146"/>
    </location>
</feature>
<proteinExistence type="predicted"/>
<keyword evidence="1" id="KW-0732">Signal</keyword>
<reference evidence="6 7" key="1">
    <citation type="submission" date="2019-08" db="EMBL/GenBank/DDBJ databases">
        <authorList>
            <person name="Lei W."/>
        </authorList>
    </citation>
    <scope>NUCLEOTIDE SEQUENCE [LARGE SCALE GENOMIC DNA]</scope>
    <source>
        <strain evidence="6 7">CCUG 66496</strain>
    </source>
</reference>
<feature type="domain" description="CshA" evidence="4">
    <location>
        <begin position="935"/>
        <end position="1039"/>
    </location>
</feature>
<dbReference type="Proteomes" id="UP000317430">
    <property type="component" value="Unassembled WGS sequence"/>
</dbReference>
<protein>
    <submittedName>
        <fullName evidence="6">YSIRK-type signal peptide-containing protein</fullName>
    </submittedName>
</protein>
<feature type="region of interest" description="Disordered" evidence="2">
    <location>
        <begin position="1149"/>
        <end position="1179"/>
    </location>
</feature>
<dbReference type="InterPro" id="IPR005877">
    <property type="entry name" value="YSIRK_signal_dom"/>
</dbReference>
<feature type="domain" description="GEVED" evidence="5">
    <location>
        <begin position="698"/>
        <end position="775"/>
    </location>
</feature>
<accession>A0A5C5SBR5</accession>
<dbReference type="OrthoDB" id="2243937at2"/>
<evidence type="ECO:0000313" key="6">
    <source>
        <dbReference type="EMBL" id="TWS98004.1"/>
    </source>
</evidence>
<keyword evidence="7" id="KW-1185">Reference proteome</keyword>
<dbReference type="NCBIfam" id="TIGR01168">
    <property type="entry name" value="YSIRK_signal"/>
    <property type="match status" value="1"/>
</dbReference>
<feature type="compositionally biased region" description="Low complexity" evidence="2">
    <location>
        <begin position="153"/>
        <end position="167"/>
    </location>
</feature>
<feature type="domain" description="CshA" evidence="4">
    <location>
        <begin position="1149"/>
        <end position="1255"/>
    </location>
</feature>
<feature type="compositionally biased region" description="Low complexity" evidence="2">
    <location>
        <begin position="47"/>
        <end position="58"/>
    </location>
</feature>
<dbReference type="Pfam" id="PF19076">
    <property type="entry name" value="CshA_repeat"/>
    <property type="match status" value="5"/>
</dbReference>
<feature type="region of interest" description="Disordered" evidence="2">
    <location>
        <begin position="96"/>
        <end position="167"/>
    </location>
</feature>
<dbReference type="InterPro" id="IPR026395">
    <property type="entry name" value="CshA_fibril"/>
</dbReference>
<evidence type="ECO:0000259" key="3">
    <source>
        <dbReference type="Pfam" id="PF04650"/>
    </source>
</evidence>
<feature type="compositionally biased region" description="Low complexity" evidence="2">
    <location>
        <begin position="96"/>
        <end position="127"/>
    </location>
</feature>
<feature type="non-terminal residue" evidence="6">
    <location>
        <position position="1363"/>
    </location>
</feature>
<gene>
    <name evidence="6" type="ORF">FRX57_03495</name>
</gene>
<sequence>MFMFRPNKHRDTAQRFTIKKFKFGAASVLIGTVFAVFAGGVQAEEQASSAEPASSSPSTTLVTPESAAPASSTEVSPVSESAPAVSSEVAEVPAASSTAVVETSTAAPVSEVSESSEAASSTASSESAKSEESSRTSSQAAKAPTSQAPAKQEVVAESAPLSASEAATATRVAATTYKVTYTDLATGEVVYTTPTKTVSEETTLPKSEAVSFNLSVKNELATTPDLKGYKLAEGQAAVQAAVVVERGGKKNLVNFNVVRDDVAAAAGPDETEGYAGFRAISTEKTTADQVTDLIGPNGGDRSTQFRETANKDQTNAVRQITWVDFADTSSFFNLKTVDRDKALQVGSYFEKEIYPGYVVRLEVVALRPFDATETFRDRVAGTADEALYRPDKINADRDTGTIPVDIIVASQDGWSVAKARYGINGGTQPTFRSRVNGGNVGVEFSVSATYLGQAVPSAVVMTTGEEASYGELEIYTTDGKPFELFAEMSNDTTTMSAMPITYDVDWKPTTYPIKYWGNANPTTSRIAKEGRLDGTTNDRTSAVFGDGIGTQVFGPVVTRRDSPTVALPIVMTREASRVGVYINTAGRQSTMIGVVVYDQGDAPESYGSAQHLVSNRVNSPYLGSAAPDVDIKGVGTEIDWETDDTAAANDEGVRQLVPEDEIFTTASGQETYKLKRAGENDYSLTFKANPNGNPEAFVRAWADFNNNGVFDENEVSDLVTVTAEGNYTVNWTTTQIVDTSVTKLGVRMRTALNQYDIATPTGMAYSGEVEDFTVQVTHPPRGDKETTTGYVNEVQRINIAFNTAGAGVAATDTSGNGTTEFTSYGRRDYNFEVDNTMNENIAVKIVDPSGNLVGTYTEAGVGTYIVENKTVTFIPVDGWTGTAKGVVLRAVDSNGVSTGWTARTADNGLENVNDGSHSYPTATMDAVYIPTVLNLEPTGTNKETRDYINTPQSQDTTSMFAPGTDGTGTEALQPSSLTLLDANGAPATTVTVAEGTYTLAGKVITFTPNTNYVGTATPVTVRMADLSGDTATATYTPTVINLTPTGTNKETSDYINRPQSQDTSSMFTPGTDGTGTEALNPDSLTILDANNSPATTVTVAEGTYTLSGKTITFTPNTNYVGTATPVTVRMADLSGDTATATYTPTVINLTPTASPAETTDKQGQKQSTNAKSMFAPGTDGTGTEALDPASLTLLDADGNPTDTVTVDGQGTYVLDSEGKITFTPEPGFTGPTSGVSVRISDLSGDTATDKYTPTVTPITPTAEPRETSGPQGKAQKTDAKTMFTEGDEVAPIDNSTITLLDAEGNPTKTVTVENEGTYTLNDDGTITFQPEPSFVGKGQGVRVQAADKNGTKVSDTYTPTVTD</sequence>
<feature type="region of interest" description="Disordered" evidence="2">
    <location>
        <begin position="1042"/>
        <end position="1074"/>
    </location>
</feature>
<evidence type="ECO:0000256" key="2">
    <source>
        <dbReference type="SAM" id="MobiDB-lite"/>
    </source>
</evidence>
<evidence type="ECO:0000259" key="5">
    <source>
        <dbReference type="Pfam" id="PF20009"/>
    </source>
</evidence>
<feature type="compositionally biased region" description="Polar residues" evidence="2">
    <location>
        <begin position="59"/>
        <end position="73"/>
    </location>
</feature>
<evidence type="ECO:0000256" key="1">
    <source>
        <dbReference type="ARBA" id="ARBA00022729"/>
    </source>
</evidence>
<feature type="compositionally biased region" description="Polar residues" evidence="2">
    <location>
        <begin position="1042"/>
        <end position="1068"/>
    </location>
</feature>
<comment type="caution">
    <text evidence="6">The sequence shown here is derived from an EMBL/GenBank/DDBJ whole genome shotgun (WGS) entry which is preliminary data.</text>
</comment>
<feature type="domain" description="CshA" evidence="4">
    <location>
        <begin position="1257"/>
        <end position="1361"/>
    </location>
</feature>
<dbReference type="EMBL" id="VOHL01000002">
    <property type="protein sequence ID" value="TWS98004.1"/>
    <property type="molecule type" value="Genomic_DNA"/>
</dbReference>
<feature type="compositionally biased region" description="Low complexity" evidence="2">
    <location>
        <begin position="74"/>
        <end position="84"/>
    </location>
</feature>